<name>A0ABU3SA49_9HYPH</name>
<organism evidence="6 7">
    <name type="scientific">Bosea rubneri</name>
    <dbReference type="NCBI Taxonomy" id="3075434"/>
    <lineage>
        <taxon>Bacteria</taxon>
        <taxon>Pseudomonadati</taxon>
        <taxon>Pseudomonadota</taxon>
        <taxon>Alphaproteobacteria</taxon>
        <taxon>Hyphomicrobiales</taxon>
        <taxon>Boseaceae</taxon>
        <taxon>Bosea</taxon>
    </lineage>
</organism>
<dbReference type="InterPro" id="IPR011075">
    <property type="entry name" value="TetR_C"/>
</dbReference>
<evidence type="ECO:0000313" key="7">
    <source>
        <dbReference type="Proteomes" id="UP001254257"/>
    </source>
</evidence>
<dbReference type="InterPro" id="IPR036271">
    <property type="entry name" value="Tet_transcr_reg_TetR-rel_C_sf"/>
</dbReference>
<evidence type="ECO:0000259" key="5">
    <source>
        <dbReference type="PROSITE" id="PS50977"/>
    </source>
</evidence>
<dbReference type="Gene3D" id="1.10.10.60">
    <property type="entry name" value="Homeodomain-like"/>
    <property type="match status" value="1"/>
</dbReference>
<evidence type="ECO:0000256" key="1">
    <source>
        <dbReference type="ARBA" id="ARBA00023015"/>
    </source>
</evidence>
<dbReference type="SUPFAM" id="SSF46689">
    <property type="entry name" value="Homeodomain-like"/>
    <property type="match status" value="1"/>
</dbReference>
<accession>A0ABU3SA49</accession>
<proteinExistence type="predicted"/>
<keyword evidence="1" id="KW-0805">Transcription regulation</keyword>
<evidence type="ECO:0000256" key="3">
    <source>
        <dbReference type="ARBA" id="ARBA00023163"/>
    </source>
</evidence>
<evidence type="ECO:0000256" key="2">
    <source>
        <dbReference type="ARBA" id="ARBA00023125"/>
    </source>
</evidence>
<keyword evidence="2 4" id="KW-0238">DNA-binding</keyword>
<dbReference type="Pfam" id="PF00440">
    <property type="entry name" value="TetR_N"/>
    <property type="match status" value="1"/>
</dbReference>
<dbReference type="InterPro" id="IPR050109">
    <property type="entry name" value="HTH-type_TetR-like_transc_reg"/>
</dbReference>
<feature type="domain" description="HTH tetR-type" evidence="5">
    <location>
        <begin position="21"/>
        <end position="81"/>
    </location>
</feature>
<dbReference type="Gene3D" id="1.10.357.10">
    <property type="entry name" value="Tetracycline Repressor, domain 2"/>
    <property type="match status" value="1"/>
</dbReference>
<dbReference type="SUPFAM" id="SSF48498">
    <property type="entry name" value="Tetracyclin repressor-like, C-terminal domain"/>
    <property type="match status" value="1"/>
</dbReference>
<evidence type="ECO:0000313" key="6">
    <source>
        <dbReference type="EMBL" id="MDU0341665.1"/>
    </source>
</evidence>
<gene>
    <name evidence="6" type="ORF">RKE40_17330</name>
</gene>
<dbReference type="Proteomes" id="UP001254257">
    <property type="component" value="Unassembled WGS sequence"/>
</dbReference>
<keyword evidence="3" id="KW-0804">Transcription</keyword>
<sequence length="200" mass="21833">MTTAKAEQPARRASIGARRNPASQAAILAAARAVLAEEGYAGFSIDAVSRRAGAGKPTIYRWWKNKAELLIEVYAAEKARVKATKTGNLAEDLALYTAALWDFWRDTPSGRTFRALIAEAQNDAAALDGLRDKFLPERLLDVRTLFAAAVSRGEIAADEVETRLALYVGFNWYYVLTDSLDEGRAAIPAAMRLVAAQLRS</sequence>
<reference evidence="6 7" key="1">
    <citation type="submission" date="2023-09" db="EMBL/GenBank/DDBJ databases">
        <title>Whole genome shotgun sequencing (WGS) of Bosea sp. ZW T0_25, isolated from stored onions (Allium cepa).</title>
        <authorList>
            <person name="Stoll D.A."/>
            <person name="Huch M."/>
        </authorList>
    </citation>
    <scope>NUCLEOTIDE SEQUENCE [LARGE SCALE GENOMIC DNA]</scope>
    <source>
        <strain evidence="6 7">ZW T0_25</strain>
    </source>
</reference>
<keyword evidence="7" id="KW-1185">Reference proteome</keyword>
<dbReference type="PROSITE" id="PS50977">
    <property type="entry name" value="HTH_TETR_2"/>
    <property type="match status" value="1"/>
</dbReference>
<dbReference type="InterPro" id="IPR001647">
    <property type="entry name" value="HTH_TetR"/>
</dbReference>
<evidence type="ECO:0000256" key="4">
    <source>
        <dbReference type="PROSITE-ProRule" id="PRU00335"/>
    </source>
</evidence>
<dbReference type="PANTHER" id="PTHR30055:SF148">
    <property type="entry name" value="TETR-FAMILY TRANSCRIPTIONAL REGULATOR"/>
    <property type="match status" value="1"/>
</dbReference>
<dbReference type="EMBL" id="JAWDID010000027">
    <property type="protein sequence ID" value="MDU0341665.1"/>
    <property type="molecule type" value="Genomic_DNA"/>
</dbReference>
<feature type="DNA-binding region" description="H-T-H motif" evidence="4">
    <location>
        <begin position="44"/>
        <end position="63"/>
    </location>
</feature>
<comment type="caution">
    <text evidence="6">The sequence shown here is derived from an EMBL/GenBank/DDBJ whole genome shotgun (WGS) entry which is preliminary data.</text>
</comment>
<dbReference type="RefSeq" id="WP_316019478.1">
    <property type="nucleotide sequence ID" value="NZ_JAWDID010000027.1"/>
</dbReference>
<dbReference type="PANTHER" id="PTHR30055">
    <property type="entry name" value="HTH-TYPE TRANSCRIPTIONAL REGULATOR RUTR"/>
    <property type="match status" value="1"/>
</dbReference>
<dbReference type="InterPro" id="IPR009057">
    <property type="entry name" value="Homeodomain-like_sf"/>
</dbReference>
<protein>
    <submittedName>
        <fullName evidence="6">TetR/AcrR family transcriptional regulator</fullName>
    </submittedName>
</protein>
<dbReference type="PRINTS" id="PR00455">
    <property type="entry name" value="HTHTETR"/>
</dbReference>
<dbReference type="Pfam" id="PF16859">
    <property type="entry name" value="TetR_C_11"/>
    <property type="match status" value="1"/>
</dbReference>